<dbReference type="InterPro" id="IPR053716">
    <property type="entry name" value="Flag_assembly_chemotaxis_eff"/>
</dbReference>
<evidence type="ECO:0000313" key="3">
    <source>
        <dbReference type="EMBL" id="KIC71101.1"/>
    </source>
</evidence>
<reference evidence="3 4" key="1">
    <citation type="journal article" date="2014" name="Mol. Biol. Evol.">
        <title>Massive expansion of Ubiquitination-related gene families within the Chlamydiae.</title>
        <authorList>
            <person name="Domman D."/>
            <person name="Collingro A."/>
            <person name="Lagkouvardos I."/>
            <person name="Gehre L."/>
            <person name="Weinmaier T."/>
            <person name="Rattei T."/>
            <person name="Subtil A."/>
            <person name="Horn M."/>
        </authorList>
    </citation>
    <scope>NUCLEOTIDE SEQUENCE [LARGE SCALE GENOMIC DNA]</scope>
    <source>
        <strain evidence="3 4">EI2</strain>
    </source>
</reference>
<dbReference type="Pfam" id="PF16789">
    <property type="entry name" value="YscO-like"/>
    <property type="match status" value="1"/>
</dbReference>
<dbReference type="EMBL" id="JSAN01000115">
    <property type="protein sequence ID" value="KIC71101.1"/>
    <property type="molecule type" value="Genomic_DNA"/>
</dbReference>
<sequence>MMSKIVYPLKQVIEVKQRRVEEAEKNVKQKQLALEKEKEKLAEREAERNKVKNHKQDKLNQLREQLDQGTTSPKVIQMKAYIKVVEEKLAIEEKKVKDQAEQVKIAQKNLDQAKEELRIKRQEVDKLLSHKKDWEKEMRKELEIVEGREQDELGSIIFVSNQRRNS</sequence>
<dbReference type="Gene3D" id="1.10.287.1700">
    <property type="match status" value="1"/>
</dbReference>
<accession>A0A0C1JKL7</accession>
<proteinExistence type="predicted"/>
<organism evidence="3 4">
    <name type="scientific">Candidatus Protochlamydia amoebophila</name>
    <dbReference type="NCBI Taxonomy" id="362787"/>
    <lineage>
        <taxon>Bacteria</taxon>
        <taxon>Pseudomonadati</taxon>
        <taxon>Chlamydiota</taxon>
        <taxon>Chlamydiia</taxon>
        <taxon>Parachlamydiales</taxon>
        <taxon>Parachlamydiaceae</taxon>
        <taxon>Candidatus Protochlamydia</taxon>
    </lineage>
</organism>
<dbReference type="Proteomes" id="UP000031465">
    <property type="component" value="Unassembled WGS sequence"/>
</dbReference>
<evidence type="ECO:0000256" key="2">
    <source>
        <dbReference type="SAM" id="MobiDB-lite"/>
    </source>
</evidence>
<feature type="coiled-coil region" evidence="1">
    <location>
        <begin position="82"/>
        <end position="137"/>
    </location>
</feature>
<dbReference type="AlphaFoldDB" id="A0A0C1JKL7"/>
<dbReference type="PATRIC" id="fig|362787.3.peg.1703"/>
<protein>
    <recommendedName>
        <fullName evidence="5">Type III secretion T3S chaperone</fullName>
    </recommendedName>
</protein>
<evidence type="ECO:0000313" key="4">
    <source>
        <dbReference type="Proteomes" id="UP000031465"/>
    </source>
</evidence>
<comment type="caution">
    <text evidence="3">The sequence shown here is derived from an EMBL/GenBank/DDBJ whole genome shotgun (WGS) entry which is preliminary data.</text>
</comment>
<dbReference type="InterPro" id="IPR031869">
    <property type="entry name" value="YscO-like"/>
</dbReference>
<evidence type="ECO:0008006" key="5">
    <source>
        <dbReference type="Google" id="ProtNLM"/>
    </source>
</evidence>
<name>A0A0C1JKL7_9BACT</name>
<evidence type="ECO:0000256" key="1">
    <source>
        <dbReference type="SAM" id="Coils"/>
    </source>
</evidence>
<keyword evidence="1" id="KW-0175">Coiled coil</keyword>
<feature type="region of interest" description="Disordered" evidence="2">
    <location>
        <begin position="39"/>
        <end position="66"/>
    </location>
</feature>
<gene>
    <name evidence="3" type="ORF">DB44_ER00300</name>
</gene>